<dbReference type="Proteomes" id="UP001217500">
    <property type="component" value="Chromosome"/>
</dbReference>
<dbReference type="KEGG" id="gso:PH603_15105"/>
<name>A0AAF0BLU0_9PROT</name>
<evidence type="ECO:0000313" key="2">
    <source>
        <dbReference type="Proteomes" id="UP001217500"/>
    </source>
</evidence>
<protein>
    <submittedName>
        <fullName evidence="1">Uncharacterized protein</fullName>
    </submittedName>
</protein>
<evidence type="ECO:0000313" key="1">
    <source>
        <dbReference type="EMBL" id="WCL53865.1"/>
    </source>
</evidence>
<dbReference type="RefSeq" id="WP_289503527.1">
    <property type="nucleotide sequence ID" value="NZ_CP116805.1"/>
</dbReference>
<reference evidence="1" key="1">
    <citation type="submission" date="2023-01" db="EMBL/GenBank/DDBJ databases">
        <title>The genome sequence of Kordiimonadaceae bacterium 6D33.</title>
        <authorList>
            <person name="Liu Y."/>
        </authorList>
    </citation>
    <scope>NUCLEOTIDE SEQUENCE</scope>
    <source>
        <strain evidence="1">6D33</strain>
    </source>
</reference>
<organism evidence="1 2">
    <name type="scientific">Gimibacter soli</name>
    <dbReference type="NCBI Taxonomy" id="3024400"/>
    <lineage>
        <taxon>Bacteria</taxon>
        <taxon>Pseudomonadati</taxon>
        <taxon>Pseudomonadota</taxon>
        <taxon>Alphaproteobacteria</taxon>
        <taxon>Kordiimonadales</taxon>
        <taxon>Temperatibacteraceae</taxon>
        <taxon>Gimibacter</taxon>
    </lineage>
</organism>
<sequence length="127" mass="14224">MIPWKDMSKAEKAAYVLANVEDMKTHIEAIAKAKIRRYQADTTPGEEAQIDLVIIRLTHDKALIQAKYDARKSTGILIVPPTPEEIAEAKRRADATAQLIVDRDCVTKAVEFAKAALEFQQKTQHLP</sequence>
<dbReference type="AlphaFoldDB" id="A0AAF0BLU0"/>
<gene>
    <name evidence="1" type="ORF">PH603_15105</name>
</gene>
<dbReference type="EMBL" id="CP116805">
    <property type="protein sequence ID" value="WCL53865.1"/>
    <property type="molecule type" value="Genomic_DNA"/>
</dbReference>
<keyword evidence="2" id="KW-1185">Reference proteome</keyword>
<accession>A0AAF0BLU0</accession>
<proteinExistence type="predicted"/>